<accession>A0A419DGQ5</accession>
<evidence type="ECO:0000259" key="1">
    <source>
        <dbReference type="Pfam" id="PF13298"/>
    </source>
</evidence>
<reference evidence="2 3" key="1">
    <citation type="journal article" date="2017" name="ISME J.">
        <title>Energy and carbon metabolisms in a deep terrestrial subsurface fluid microbial community.</title>
        <authorList>
            <person name="Momper L."/>
            <person name="Jungbluth S.P."/>
            <person name="Lee M.D."/>
            <person name="Amend J.P."/>
        </authorList>
    </citation>
    <scope>NUCLEOTIDE SEQUENCE [LARGE SCALE GENOMIC DNA]</scope>
    <source>
        <strain evidence="2">SURF_29</strain>
    </source>
</reference>
<dbReference type="AlphaFoldDB" id="A0A419DGQ5"/>
<dbReference type="EMBL" id="QZJW01000002">
    <property type="protein sequence ID" value="RJO62301.1"/>
    <property type="molecule type" value="Genomic_DNA"/>
</dbReference>
<evidence type="ECO:0000313" key="2">
    <source>
        <dbReference type="EMBL" id="RJO62301.1"/>
    </source>
</evidence>
<feature type="domain" description="DNA ligase D 3'-phosphoesterase" evidence="1">
    <location>
        <begin position="33"/>
        <end position="140"/>
    </location>
</feature>
<protein>
    <submittedName>
        <fullName evidence="2">3'-phosphoesterase</fullName>
    </submittedName>
</protein>
<dbReference type="PANTHER" id="PTHR39465">
    <property type="entry name" value="DNA LIGASE D, 3'-PHOSPHOESTERASE DOMAIN"/>
    <property type="match status" value="1"/>
</dbReference>
<evidence type="ECO:0000313" key="3">
    <source>
        <dbReference type="Proteomes" id="UP000285655"/>
    </source>
</evidence>
<dbReference type="InterPro" id="IPR014144">
    <property type="entry name" value="LigD_PE_domain"/>
</dbReference>
<organism evidence="2 3">
    <name type="scientific">candidate division WS5 bacterium</name>
    <dbReference type="NCBI Taxonomy" id="2093353"/>
    <lineage>
        <taxon>Bacteria</taxon>
        <taxon>candidate division WS5</taxon>
    </lineage>
</organism>
<sequence>MALEKYQEKRDFKKTPEPEALAKKGTRNRFVIQEHHASHLHFDFRLEMTENKDSGQIVLKSWAVPKGLPEKINEKRLAVEVEDHPVDYINFEGVIPEGSYGAGTVKIWDSGKYDLIKRDDKLVEFILRGEKLKGRYTLIKTRGYGGRNSWLIIKNAPKGV</sequence>
<dbReference type="PANTHER" id="PTHR39465:SF1">
    <property type="entry name" value="DNA LIGASE D 3'-PHOSPHOESTERASE DOMAIN-CONTAINING PROTEIN"/>
    <property type="match status" value="1"/>
</dbReference>
<dbReference type="Proteomes" id="UP000285655">
    <property type="component" value="Unassembled WGS sequence"/>
</dbReference>
<gene>
    <name evidence="2" type="ORF">C4544_00445</name>
</gene>
<name>A0A419DGQ5_9BACT</name>
<proteinExistence type="predicted"/>
<dbReference type="Pfam" id="PF13298">
    <property type="entry name" value="LigD_N"/>
    <property type="match status" value="1"/>
</dbReference>
<dbReference type="NCBIfam" id="TIGR02777">
    <property type="entry name" value="LigD_PE_dom"/>
    <property type="match status" value="1"/>
</dbReference>
<comment type="caution">
    <text evidence="2">The sequence shown here is derived from an EMBL/GenBank/DDBJ whole genome shotgun (WGS) entry which is preliminary data.</text>
</comment>